<reference evidence="6" key="3">
    <citation type="submission" date="2021-06" db="EMBL/GenBank/DDBJ databases">
        <title>Genomic Description and Analysis of Intracellular Bacteria, Candidatus Berkiella cookevillensis and Candidatus Berkiella aquae.</title>
        <authorList>
            <person name="Kidane D.T."/>
            <person name="Mehari Y.T."/>
            <person name="Rice F.C."/>
            <person name="Arivett B.A."/>
            <person name="Farone A.L."/>
            <person name="Berk S.G."/>
            <person name="Farone M.B."/>
        </authorList>
    </citation>
    <scope>NUCLEOTIDE SEQUENCE</scope>
    <source>
        <strain evidence="6">CC99</strain>
    </source>
</reference>
<evidence type="ECO:0000256" key="3">
    <source>
        <dbReference type="ARBA" id="ARBA00023163"/>
    </source>
</evidence>
<dbReference type="EMBL" id="LKHV02000001">
    <property type="protein sequence ID" value="MCS5707653.1"/>
    <property type="molecule type" value="Genomic_DNA"/>
</dbReference>
<evidence type="ECO:0000256" key="2">
    <source>
        <dbReference type="ARBA" id="ARBA00023125"/>
    </source>
</evidence>
<name>A0A0Q9YUD9_9GAMM</name>
<keyword evidence="1" id="KW-0805">Transcription regulation</keyword>
<dbReference type="RefSeq" id="WP_057623638.1">
    <property type="nucleotide sequence ID" value="NZ_LKHV02000001.1"/>
</dbReference>
<evidence type="ECO:0000259" key="4">
    <source>
        <dbReference type="PROSITE" id="PS50987"/>
    </source>
</evidence>
<keyword evidence="7" id="KW-1185">Reference proteome</keyword>
<protein>
    <submittedName>
        <fullName evidence="5">Biofilm growth-associated repressor</fullName>
    </submittedName>
    <submittedName>
        <fullName evidence="6">Metalloregulator ArsR/SmtB family transcription factor</fullName>
    </submittedName>
</protein>
<dbReference type="CDD" id="cd00090">
    <property type="entry name" value="HTH_ARSR"/>
    <property type="match status" value="1"/>
</dbReference>
<dbReference type="Proteomes" id="UP000051494">
    <property type="component" value="Unassembled WGS sequence"/>
</dbReference>
<reference evidence="6" key="2">
    <citation type="journal article" date="2016" name="Genome Announc.">
        <title>Draft Genome Sequences of Two Novel Amoeba-Resistant Intranuclear Bacteria, 'Candidatus Berkiella cookevillensis' and 'Candidatus Berkiella aquae'.</title>
        <authorList>
            <person name="Mehari Y.T."/>
            <person name="Arivett B.A."/>
            <person name="Farone A.L."/>
            <person name="Gunderson J.H."/>
            <person name="Farone M.B."/>
        </authorList>
    </citation>
    <scope>NUCLEOTIDE SEQUENCE</scope>
    <source>
        <strain evidence="6">CC99</strain>
    </source>
</reference>
<dbReference type="PRINTS" id="PR00778">
    <property type="entry name" value="HTHARSR"/>
</dbReference>
<dbReference type="InterPro" id="IPR011991">
    <property type="entry name" value="ArsR-like_HTH"/>
</dbReference>
<evidence type="ECO:0000256" key="1">
    <source>
        <dbReference type="ARBA" id="ARBA00023015"/>
    </source>
</evidence>
<organism evidence="5">
    <name type="scientific">Candidatus Berkiella cookevillensis</name>
    <dbReference type="NCBI Taxonomy" id="437022"/>
    <lineage>
        <taxon>Bacteria</taxon>
        <taxon>Pseudomonadati</taxon>
        <taxon>Pseudomonadota</taxon>
        <taxon>Gammaproteobacteria</taxon>
        <taxon>Candidatus Berkiellales</taxon>
        <taxon>Candidatus Berkiellaceae</taxon>
        <taxon>Candidatus Berkiella</taxon>
    </lineage>
</organism>
<dbReference type="SMART" id="SM00418">
    <property type="entry name" value="HTH_ARSR"/>
    <property type="match status" value="1"/>
</dbReference>
<dbReference type="PANTHER" id="PTHR33154">
    <property type="entry name" value="TRANSCRIPTIONAL REGULATOR, ARSR FAMILY"/>
    <property type="match status" value="1"/>
</dbReference>
<dbReference type="InterPro" id="IPR036388">
    <property type="entry name" value="WH-like_DNA-bd_sf"/>
</dbReference>
<dbReference type="GO" id="GO:0003677">
    <property type="term" value="F:DNA binding"/>
    <property type="evidence" value="ECO:0007669"/>
    <property type="project" value="UniProtKB-KW"/>
</dbReference>
<dbReference type="Pfam" id="PF01022">
    <property type="entry name" value="HTH_5"/>
    <property type="match status" value="1"/>
</dbReference>
<keyword evidence="2" id="KW-0238">DNA-binding</keyword>
<dbReference type="PROSITE" id="PS50987">
    <property type="entry name" value="HTH_ARSR_2"/>
    <property type="match status" value="1"/>
</dbReference>
<evidence type="ECO:0000313" key="7">
    <source>
        <dbReference type="Proteomes" id="UP000051494"/>
    </source>
</evidence>
<dbReference type="SUPFAM" id="SSF46785">
    <property type="entry name" value="Winged helix' DNA-binding domain"/>
    <property type="match status" value="1"/>
</dbReference>
<dbReference type="PANTHER" id="PTHR33154:SF28">
    <property type="entry name" value="HTH-TYPE TRANSCRIPTIONAL REGULATOR YGAV-RELATED"/>
    <property type="match status" value="1"/>
</dbReference>
<dbReference type="InterPro" id="IPR001845">
    <property type="entry name" value="HTH_ArsR_DNA-bd_dom"/>
</dbReference>
<dbReference type="EMBL" id="LKHV01000002">
    <property type="protein sequence ID" value="KRG19656.1"/>
    <property type="molecule type" value="Genomic_DNA"/>
</dbReference>
<dbReference type="NCBIfam" id="NF033788">
    <property type="entry name" value="HTH_metalloreg"/>
    <property type="match status" value="1"/>
</dbReference>
<accession>A0A0Q9YUD9</accession>
<dbReference type="GO" id="GO:0003700">
    <property type="term" value="F:DNA-binding transcription factor activity"/>
    <property type="evidence" value="ECO:0007669"/>
    <property type="project" value="InterPro"/>
</dbReference>
<comment type="caution">
    <text evidence="5">The sequence shown here is derived from an EMBL/GenBank/DDBJ whole genome shotgun (WGS) entry which is preliminary data.</text>
</comment>
<dbReference type="InterPro" id="IPR036390">
    <property type="entry name" value="WH_DNA-bd_sf"/>
</dbReference>
<reference evidence="5" key="1">
    <citation type="submission" date="2015-09" db="EMBL/GenBank/DDBJ databases">
        <title>Draft Genome Sequences of Two Novel Amoeba-resistant Intranuclear Bacteria, Candidatus Berkiella cookevillensis and Candidatus Berkiella aquae.</title>
        <authorList>
            <person name="Mehari Y.T."/>
            <person name="Arivett B.A."/>
            <person name="Farone A.L."/>
            <person name="Gunderson J.H."/>
            <person name="Farone M.B."/>
        </authorList>
    </citation>
    <scope>NUCLEOTIDE SEQUENCE [LARGE SCALE GENOMIC DNA]</scope>
    <source>
        <strain evidence="5">CC99</strain>
    </source>
</reference>
<dbReference type="STRING" id="437022.CC99x_00669"/>
<dbReference type="OrthoDB" id="9796124at2"/>
<keyword evidence="3" id="KW-0804">Transcription</keyword>
<gene>
    <name evidence="5" type="primary">bigR</name>
    <name evidence="6" type="ORF">CC99x_001905</name>
    <name evidence="5" type="ORF">CC99x_00669</name>
</gene>
<proteinExistence type="predicted"/>
<feature type="domain" description="HTH arsR-type" evidence="4">
    <location>
        <begin position="3"/>
        <end position="100"/>
    </location>
</feature>
<dbReference type="Gene3D" id="1.10.10.10">
    <property type="entry name" value="Winged helix-like DNA-binding domain superfamily/Winged helix DNA-binding domain"/>
    <property type="match status" value="1"/>
</dbReference>
<dbReference type="InterPro" id="IPR051081">
    <property type="entry name" value="HTH_MetalResp_TranReg"/>
</dbReference>
<dbReference type="AlphaFoldDB" id="A0A0Q9YUD9"/>
<evidence type="ECO:0000313" key="5">
    <source>
        <dbReference type="EMBL" id="KRG19656.1"/>
    </source>
</evidence>
<sequence>MNKQREKLERAVGLLKLLSHPVRLSILCNLIHNGEMSVTEIVAAEEGTAGQSQISQFLAKMRSEGLVKTRKHAQTVYYGIDSSQAKRLVQALYEIYCGEDY</sequence>
<evidence type="ECO:0000313" key="6">
    <source>
        <dbReference type="EMBL" id="MCS5707653.1"/>
    </source>
</evidence>